<evidence type="ECO:0000256" key="1">
    <source>
        <dbReference type="ARBA" id="ARBA00022729"/>
    </source>
</evidence>
<dbReference type="GO" id="GO:0016787">
    <property type="term" value="F:hydrolase activity"/>
    <property type="evidence" value="ECO:0007669"/>
    <property type="project" value="UniProtKB-KW"/>
</dbReference>
<evidence type="ECO:0000256" key="2">
    <source>
        <dbReference type="SAM" id="MobiDB-lite"/>
    </source>
</evidence>
<dbReference type="HOGENOM" id="CLU_060128_1_0_1"/>
<dbReference type="Gene3D" id="3.40.50.1820">
    <property type="entry name" value="alpha/beta hydrolase"/>
    <property type="match status" value="1"/>
</dbReference>
<dbReference type="InterPro" id="IPR050955">
    <property type="entry name" value="Plant_Biomass_Hydrol_Est"/>
</dbReference>
<dbReference type="eggNOG" id="ENOG502RYZF">
    <property type="taxonomic scope" value="Eukaryota"/>
</dbReference>
<dbReference type="PANTHER" id="PTHR43037">
    <property type="entry name" value="UNNAMED PRODUCT-RELATED"/>
    <property type="match status" value="1"/>
</dbReference>
<dbReference type="Proteomes" id="UP000012174">
    <property type="component" value="Unassembled WGS sequence"/>
</dbReference>
<dbReference type="AlphaFoldDB" id="M7SAZ9"/>
<keyword evidence="4" id="KW-1185">Reference proteome</keyword>
<organism evidence="3 4">
    <name type="scientific">Eutypa lata (strain UCR-EL1)</name>
    <name type="common">Grapevine dieback disease fungus</name>
    <name type="synonym">Eutypa armeniacae</name>
    <dbReference type="NCBI Taxonomy" id="1287681"/>
    <lineage>
        <taxon>Eukaryota</taxon>
        <taxon>Fungi</taxon>
        <taxon>Dikarya</taxon>
        <taxon>Ascomycota</taxon>
        <taxon>Pezizomycotina</taxon>
        <taxon>Sordariomycetes</taxon>
        <taxon>Xylariomycetidae</taxon>
        <taxon>Xylariales</taxon>
        <taxon>Diatrypaceae</taxon>
        <taxon>Eutypa</taxon>
    </lineage>
</organism>
<reference evidence="4" key="1">
    <citation type="journal article" date="2013" name="Genome Announc.">
        <title>Draft genome sequence of the grapevine dieback fungus Eutypa lata UCR-EL1.</title>
        <authorList>
            <person name="Blanco-Ulate B."/>
            <person name="Rolshausen P.E."/>
            <person name="Cantu D."/>
        </authorList>
    </citation>
    <scope>NUCLEOTIDE SEQUENCE [LARGE SCALE GENOMIC DNA]</scope>
    <source>
        <strain evidence="4">UCR-EL1</strain>
    </source>
</reference>
<protein>
    <submittedName>
        <fullName evidence="3">Putative poly(Aspartic acid) hydrolase protein</fullName>
    </submittedName>
</protein>
<evidence type="ECO:0000313" key="3">
    <source>
        <dbReference type="EMBL" id="EMR61342.1"/>
    </source>
</evidence>
<keyword evidence="3" id="KW-0378">Hydrolase</keyword>
<dbReference type="OMA" id="GHIPQRT"/>
<dbReference type="SUPFAM" id="SSF53474">
    <property type="entry name" value="alpha/beta-Hydrolases"/>
    <property type="match status" value="1"/>
</dbReference>
<gene>
    <name evidence="3" type="ORF">UCREL1_11735</name>
</gene>
<keyword evidence="1" id="KW-0732">Signal</keyword>
<dbReference type="EMBL" id="KB707649">
    <property type="protein sequence ID" value="EMR61342.1"/>
    <property type="molecule type" value="Genomic_DNA"/>
</dbReference>
<name>M7SAZ9_EUTLA</name>
<dbReference type="KEGG" id="ela:UCREL1_11735"/>
<proteinExistence type="predicted"/>
<dbReference type="PANTHER" id="PTHR43037:SF4">
    <property type="entry name" value="PEPTIDASE S9 PROLYL OLIGOPEPTIDASE CATALYTIC DOMAIN-CONTAINING PROTEIN"/>
    <property type="match status" value="1"/>
</dbReference>
<accession>M7SAZ9</accession>
<evidence type="ECO:0000313" key="4">
    <source>
        <dbReference type="Proteomes" id="UP000012174"/>
    </source>
</evidence>
<feature type="compositionally biased region" description="Polar residues" evidence="2">
    <location>
        <begin position="8"/>
        <end position="26"/>
    </location>
</feature>
<dbReference type="InterPro" id="IPR029058">
    <property type="entry name" value="AB_hydrolase_fold"/>
</dbReference>
<sequence>MAPRIETDASSAQGQKDGKQQQIRQDQNLPKMKYQLLLASLLGKDGGRIGMDGALTTADVPPEFLGDVFMVGQVPIMSLQVDPRISYALYVPPAHYNADPAKNPTPAKLPLLVTIHGTTRIFTDVYEGMRPFADETPCAVLAPLFPAGIEGPHDVDSYKVFRSPTLQSDKALFAVLDEIAYRWPGIETNRFYMSGFSGGGQFAHRFLYLYPERLAGISVGAPGRVTNIDYNLAWPQGVQDVAQIFNVTVDPESIAKVPIQLVVGSEDTEVHGNEKFWEWISTVKSGSNTELLPMDQSRLQTLRDLQVSWRSLGIESQLDIVEGIKHEPAKARDTMLDFLRPLVQNRMGLD</sequence>
<dbReference type="OrthoDB" id="2334691at2759"/>
<feature type="region of interest" description="Disordered" evidence="2">
    <location>
        <begin position="1"/>
        <end position="26"/>
    </location>
</feature>